<dbReference type="EMBL" id="NBIV01000060">
    <property type="protein sequence ID" value="PXF45469.1"/>
    <property type="molecule type" value="Genomic_DNA"/>
</dbReference>
<protein>
    <submittedName>
        <fullName evidence="2">Uncharacterized protein</fullName>
    </submittedName>
</protein>
<feature type="compositionally biased region" description="Low complexity" evidence="1">
    <location>
        <begin position="30"/>
        <end position="44"/>
    </location>
</feature>
<proteinExistence type="predicted"/>
<sequence>MSSRHDSMHDDEKQITFSYALSEVTFPGVSSSDSPSTASTGSRSTDLKEHAVSDELVVDFDSSGMGGVQDAICLIASEGAERYCDSYYALMAVTNLILTKLVDTKVQIAVNARASYADQQHLYVLVDLRETGPSGERKHAR</sequence>
<evidence type="ECO:0000313" key="3">
    <source>
        <dbReference type="Proteomes" id="UP000247409"/>
    </source>
</evidence>
<evidence type="ECO:0000256" key="1">
    <source>
        <dbReference type="SAM" id="MobiDB-lite"/>
    </source>
</evidence>
<keyword evidence="3" id="KW-1185">Reference proteome</keyword>
<accession>A0A2V3ITP4</accession>
<organism evidence="2 3">
    <name type="scientific">Gracilariopsis chorda</name>
    <dbReference type="NCBI Taxonomy" id="448386"/>
    <lineage>
        <taxon>Eukaryota</taxon>
        <taxon>Rhodophyta</taxon>
        <taxon>Florideophyceae</taxon>
        <taxon>Rhodymeniophycidae</taxon>
        <taxon>Gracilariales</taxon>
        <taxon>Gracilariaceae</taxon>
        <taxon>Gracilariopsis</taxon>
    </lineage>
</organism>
<dbReference type="AlphaFoldDB" id="A0A2V3ITP4"/>
<name>A0A2V3ITP4_9FLOR</name>
<reference evidence="2 3" key="1">
    <citation type="journal article" date="2018" name="Mol. Biol. Evol.">
        <title>Analysis of the draft genome of the red seaweed Gracilariopsis chorda provides insights into genome size evolution in Rhodophyta.</title>
        <authorList>
            <person name="Lee J."/>
            <person name="Yang E.C."/>
            <person name="Graf L."/>
            <person name="Yang J.H."/>
            <person name="Qiu H."/>
            <person name="Zel Zion U."/>
            <person name="Chan C.X."/>
            <person name="Stephens T.G."/>
            <person name="Weber A.P.M."/>
            <person name="Boo G.H."/>
            <person name="Boo S.M."/>
            <person name="Kim K.M."/>
            <person name="Shin Y."/>
            <person name="Jung M."/>
            <person name="Lee S.J."/>
            <person name="Yim H.S."/>
            <person name="Lee J.H."/>
            <person name="Bhattacharya D."/>
            <person name="Yoon H.S."/>
        </authorList>
    </citation>
    <scope>NUCLEOTIDE SEQUENCE [LARGE SCALE GENOMIC DNA]</scope>
    <source>
        <strain evidence="2 3">SKKU-2015</strain>
        <tissue evidence="2">Whole body</tissue>
    </source>
</reference>
<evidence type="ECO:0000313" key="2">
    <source>
        <dbReference type="EMBL" id="PXF45469.1"/>
    </source>
</evidence>
<dbReference type="Proteomes" id="UP000247409">
    <property type="component" value="Unassembled WGS sequence"/>
</dbReference>
<feature type="region of interest" description="Disordered" evidence="1">
    <location>
        <begin position="26"/>
        <end position="49"/>
    </location>
</feature>
<comment type="caution">
    <text evidence="2">The sequence shown here is derived from an EMBL/GenBank/DDBJ whole genome shotgun (WGS) entry which is preliminary data.</text>
</comment>
<gene>
    <name evidence="2" type="ORF">BWQ96_04767</name>
</gene>